<accession>A0A163DYL2</accession>
<dbReference type="AlphaFoldDB" id="A0A163DYL2"/>
<protein>
    <submittedName>
        <fullName evidence="1">Uncharacterized protein</fullName>
    </submittedName>
</protein>
<dbReference type="RefSeq" id="XP_018292260.1">
    <property type="nucleotide sequence ID" value="XM_018435681.1"/>
</dbReference>
<organism evidence="1 2">
    <name type="scientific">Phycomyces blakesleeanus (strain ATCC 8743b / DSM 1359 / FGSC 10004 / NBRC 33097 / NRRL 1555)</name>
    <dbReference type="NCBI Taxonomy" id="763407"/>
    <lineage>
        <taxon>Eukaryota</taxon>
        <taxon>Fungi</taxon>
        <taxon>Fungi incertae sedis</taxon>
        <taxon>Mucoromycota</taxon>
        <taxon>Mucoromycotina</taxon>
        <taxon>Mucoromycetes</taxon>
        <taxon>Mucorales</taxon>
        <taxon>Phycomycetaceae</taxon>
        <taxon>Phycomyces</taxon>
    </lineage>
</organism>
<dbReference type="GeneID" id="28996587"/>
<sequence>MYRNKNLPITLTLTWPHKYVNFPDFTQAQKLQIKQLHDKEGIKDLGTIIKACSNVEIPIDTFELSVKIRTVCVCSTTYYALLNIPEFQSKKVDKVNILVVALRYIRFEYNQNIPSVIT</sequence>
<name>A0A163DYL2_PHYB8</name>
<dbReference type="EMBL" id="KV440979">
    <property type="protein sequence ID" value="OAD74220.1"/>
    <property type="molecule type" value="Genomic_DNA"/>
</dbReference>
<dbReference type="VEuPathDB" id="FungiDB:PHYBLDRAFT_167644"/>
<evidence type="ECO:0000313" key="2">
    <source>
        <dbReference type="Proteomes" id="UP000077315"/>
    </source>
</evidence>
<proteinExistence type="predicted"/>
<dbReference type="InParanoid" id="A0A163DYL2"/>
<reference evidence="2" key="1">
    <citation type="submission" date="2015-06" db="EMBL/GenBank/DDBJ databases">
        <title>Expansion of signal transduction pathways in fungi by whole-genome duplication.</title>
        <authorList>
            <consortium name="DOE Joint Genome Institute"/>
            <person name="Corrochano L.M."/>
            <person name="Kuo A."/>
            <person name="Marcet-Houben M."/>
            <person name="Polaino S."/>
            <person name="Salamov A."/>
            <person name="Villalobos J.M."/>
            <person name="Alvarez M.I."/>
            <person name="Avalos J."/>
            <person name="Benito E.P."/>
            <person name="Benoit I."/>
            <person name="Burger G."/>
            <person name="Camino L.P."/>
            <person name="Canovas D."/>
            <person name="Cerda-Olmedo E."/>
            <person name="Cheng J.-F."/>
            <person name="Dominguez A."/>
            <person name="Elias M."/>
            <person name="Eslava A.P."/>
            <person name="Glaser F."/>
            <person name="Grimwood J."/>
            <person name="Gutierrez G."/>
            <person name="Heitman J."/>
            <person name="Henrissat B."/>
            <person name="Iturriaga E.A."/>
            <person name="Lang B.F."/>
            <person name="Lavin J.L."/>
            <person name="Lee S."/>
            <person name="Li W."/>
            <person name="Lindquist E."/>
            <person name="Lopez-Garcia S."/>
            <person name="Luque E.M."/>
            <person name="Marcos A.T."/>
            <person name="Martin J."/>
            <person name="McCluskey K."/>
            <person name="Medina H.R."/>
            <person name="Miralles-Duran A."/>
            <person name="Miyazaki A."/>
            <person name="Munoz-Torres E."/>
            <person name="Oguiza J.A."/>
            <person name="Ohm R."/>
            <person name="Olmedo M."/>
            <person name="Orejas M."/>
            <person name="Ortiz-Castellanos L."/>
            <person name="Pisabarro A.G."/>
            <person name="Rodriguez-Romero J."/>
            <person name="Ruiz-Herrera J."/>
            <person name="Ruiz-Vazquez R."/>
            <person name="Sanz C."/>
            <person name="Schackwitz W."/>
            <person name="Schmutz J."/>
            <person name="Shahriari M."/>
            <person name="Shelest E."/>
            <person name="Silva-Franco F."/>
            <person name="Soanes D."/>
            <person name="Syed K."/>
            <person name="Tagua V.G."/>
            <person name="Talbot N.J."/>
            <person name="Thon M."/>
            <person name="De vries R.P."/>
            <person name="Wiebenga A."/>
            <person name="Yadav J.S."/>
            <person name="Braun E.L."/>
            <person name="Baker S."/>
            <person name="Garre V."/>
            <person name="Horwitz B."/>
            <person name="Torres-Martinez S."/>
            <person name="Idnurm A."/>
            <person name="Herrera-Estrella A."/>
            <person name="Gabaldon T."/>
            <person name="Grigoriev I.V."/>
        </authorList>
    </citation>
    <scope>NUCLEOTIDE SEQUENCE [LARGE SCALE GENOMIC DNA]</scope>
    <source>
        <strain evidence="2">NRRL 1555(-)</strain>
    </source>
</reference>
<gene>
    <name evidence="1" type="ORF">PHYBLDRAFT_167644</name>
</gene>
<evidence type="ECO:0000313" key="1">
    <source>
        <dbReference type="EMBL" id="OAD74220.1"/>
    </source>
</evidence>
<dbReference type="Proteomes" id="UP000077315">
    <property type="component" value="Unassembled WGS sequence"/>
</dbReference>
<keyword evidence="2" id="KW-1185">Reference proteome</keyword>